<sequence>MDVCVRRLYASTWTVWREAILYRVRIADLSRLAVCRWALCLQARIWAAWRRYLTGRRAKRVRELEMVTKHQESQRCQSLAAFLAAGLGLRARRQSLICCEIWKNDQRLFYLTLRLATKWRLLAFRRKHDPTLSARLPLTNPDLGLEISEYCKQKLSSGHWPNSLTYVKTPLSHPRPHIPDFLIPALLDRGLYEPLHEELTSRQKSEPDEPG</sequence>
<dbReference type="Proteomes" id="UP000784294">
    <property type="component" value="Unassembled WGS sequence"/>
</dbReference>
<comment type="caution">
    <text evidence="1">The sequence shown here is derived from an EMBL/GenBank/DDBJ whole genome shotgun (WGS) entry which is preliminary data.</text>
</comment>
<accession>A0A3S5A4Q8</accession>
<evidence type="ECO:0008006" key="3">
    <source>
        <dbReference type="Google" id="ProtNLM"/>
    </source>
</evidence>
<reference evidence="1" key="1">
    <citation type="submission" date="2018-11" db="EMBL/GenBank/DDBJ databases">
        <authorList>
            <consortium name="Pathogen Informatics"/>
        </authorList>
    </citation>
    <scope>NUCLEOTIDE SEQUENCE</scope>
</reference>
<organism evidence="1 2">
    <name type="scientific">Protopolystoma xenopodis</name>
    <dbReference type="NCBI Taxonomy" id="117903"/>
    <lineage>
        <taxon>Eukaryota</taxon>
        <taxon>Metazoa</taxon>
        <taxon>Spiralia</taxon>
        <taxon>Lophotrochozoa</taxon>
        <taxon>Platyhelminthes</taxon>
        <taxon>Monogenea</taxon>
        <taxon>Polyopisthocotylea</taxon>
        <taxon>Polystomatidea</taxon>
        <taxon>Polystomatidae</taxon>
        <taxon>Protopolystoma</taxon>
    </lineage>
</organism>
<dbReference type="OrthoDB" id="195843at2759"/>
<protein>
    <recommendedName>
        <fullName evidence="3">Sfi1 spindle body domain-containing protein</fullName>
    </recommendedName>
</protein>
<evidence type="ECO:0000313" key="2">
    <source>
        <dbReference type="Proteomes" id="UP000784294"/>
    </source>
</evidence>
<dbReference type="AlphaFoldDB" id="A0A3S5A4Q8"/>
<keyword evidence="2" id="KW-1185">Reference proteome</keyword>
<dbReference type="EMBL" id="CAAALY010000591">
    <property type="protein sequence ID" value="VEL06896.1"/>
    <property type="molecule type" value="Genomic_DNA"/>
</dbReference>
<gene>
    <name evidence="1" type="ORF">PXEA_LOCUS336</name>
</gene>
<evidence type="ECO:0000313" key="1">
    <source>
        <dbReference type="EMBL" id="VEL06896.1"/>
    </source>
</evidence>
<proteinExistence type="predicted"/>
<name>A0A3S5A4Q8_9PLAT</name>